<gene>
    <name evidence="1" type="ORF">ITP53_15765</name>
</gene>
<dbReference type="AlphaFoldDB" id="A0A931A6B2"/>
<proteinExistence type="predicted"/>
<dbReference type="Proteomes" id="UP000605361">
    <property type="component" value="Unassembled WGS sequence"/>
</dbReference>
<sequence length="107" mass="11756">MFVIGIVMGPGNDRYEVTAMEFTSHQVRLVTRAGVRTLEVADVIRVTVTHSGLTDEGYKRTSLEVTWCDGKESIDSVHDVTLAPSLSRLLPPGVEVRDAWESPESSP</sequence>
<comment type="caution">
    <text evidence="1">The sequence shown here is derived from an EMBL/GenBank/DDBJ whole genome shotgun (WGS) entry which is preliminary data.</text>
</comment>
<organism evidence="1 2">
    <name type="scientific">Nonomuraea cypriaca</name>
    <dbReference type="NCBI Taxonomy" id="1187855"/>
    <lineage>
        <taxon>Bacteria</taxon>
        <taxon>Bacillati</taxon>
        <taxon>Actinomycetota</taxon>
        <taxon>Actinomycetes</taxon>
        <taxon>Streptosporangiales</taxon>
        <taxon>Streptosporangiaceae</taxon>
        <taxon>Nonomuraea</taxon>
    </lineage>
</organism>
<protein>
    <submittedName>
        <fullName evidence="1">Uncharacterized protein</fullName>
    </submittedName>
</protein>
<dbReference type="EMBL" id="JADOGI010000040">
    <property type="protein sequence ID" value="MBF8187166.1"/>
    <property type="molecule type" value="Genomic_DNA"/>
</dbReference>
<keyword evidence="2" id="KW-1185">Reference proteome</keyword>
<reference evidence="1" key="1">
    <citation type="submission" date="2020-11" db="EMBL/GenBank/DDBJ databases">
        <title>Whole-genome analyses of Nonomuraea sp. K274.</title>
        <authorList>
            <person name="Veyisoglu A."/>
        </authorList>
    </citation>
    <scope>NUCLEOTIDE SEQUENCE</scope>
    <source>
        <strain evidence="1">K274</strain>
    </source>
</reference>
<evidence type="ECO:0000313" key="1">
    <source>
        <dbReference type="EMBL" id="MBF8187166.1"/>
    </source>
</evidence>
<name>A0A931A6B2_9ACTN</name>
<dbReference type="RefSeq" id="WP_195896135.1">
    <property type="nucleotide sequence ID" value="NZ_JADOGI010000040.1"/>
</dbReference>
<accession>A0A931A6B2</accession>
<evidence type="ECO:0000313" key="2">
    <source>
        <dbReference type="Proteomes" id="UP000605361"/>
    </source>
</evidence>